<evidence type="ECO:0000256" key="2">
    <source>
        <dbReference type="SAM" id="Phobius"/>
    </source>
</evidence>
<feature type="compositionally biased region" description="Polar residues" evidence="1">
    <location>
        <begin position="629"/>
        <end position="640"/>
    </location>
</feature>
<dbReference type="HOGENOM" id="CLU_385008_0_0_1"/>
<keyword evidence="2" id="KW-0472">Membrane</keyword>
<accession>A0A074RVY6</accession>
<organism evidence="3 4">
    <name type="scientific">Rhizoctonia solani 123E</name>
    <dbReference type="NCBI Taxonomy" id="1423351"/>
    <lineage>
        <taxon>Eukaryota</taxon>
        <taxon>Fungi</taxon>
        <taxon>Dikarya</taxon>
        <taxon>Basidiomycota</taxon>
        <taxon>Agaricomycotina</taxon>
        <taxon>Agaricomycetes</taxon>
        <taxon>Cantharellales</taxon>
        <taxon>Ceratobasidiaceae</taxon>
        <taxon>Rhizoctonia</taxon>
    </lineage>
</organism>
<keyword evidence="2" id="KW-1133">Transmembrane helix</keyword>
<name>A0A074RVY6_9AGAM</name>
<dbReference type="AlphaFoldDB" id="A0A074RVY6"/>
<evidence type="ECO:0000313" key="4">
    <source>
        <dbReference type="Proteomes" id="UP000027456"/>
    </source>
</evidence>
<dbReference type="EMBL" id="AZST01000457">
    <property type="protein sequence ID" value="KEP48778.1"/>
    <property type="molecule type" value="Genomic_DNA"/>
</dbReference>
<feature type="region of interest" description="Disordered" evidence="1">
    <location>
        <begin position="668"/>
        <end position="718"/>
    </location>
</feature>
<feature type="region of interest" description="Disordered" evidence="1">
    <location>
        <begin position="448"/>
        <end position="508"/>
    </location>
</feature>
<feature type="transmembrane region" description="Helical" evidence="2">
    <location>
        <begin position="101"/>
        <end position="123"/>
    </location>
</feature>
<reference evidence="3 4" key="1">
    <citation type="submission" date="2013-12" db="EMBL/GenBank/DDBJ databases">
        <authorList>
            <person name="Cubeta M."/>
            <person name="Pakala S."/>
            <person name="Fedorova N."/>
            <person name="Thomas E."/>
            <person name="Dean R."/>
            <person name="Jabaji S."/>
            <person name="Neate S."/>
            <person name="Toda T."/>
            <person name="Tavantzis S."/>
            <person name="Vilgalys R."/>
            <person name="Bharathan N."/>
            <person name="Pakala S."/>
            <person name="Losada L.S."/>
            <person name="Zafar N."/>
            <person name="Nierman W."/>
        </authorList>
    </citation>
    <scope>NUCLEOTIDE SEQUENCE [LARGE SCALE GENOMIC DNA]</scope>
    <source>
        <strain evidence="3 4">123E</strain>
    </source>
</reference>
<comment type="caution">
    <text evidence="3">The sequence shown here is derived from an EMBL/GenBank/DDBJ whole genome shotgun (WGS) entry which is preliminary data.</text>
</comment>
<protein>
    <submittedName>
        <fullName evidence="3">Putative transmembrane protein</fullName>
    </submittedName>
</protein>
<feature type="region of interest" description="Disordered" evidence="1">
    <location>
        <begin position="621"/>
        <end position="641"/>
    </location>
</feature>
<proteinExistence type="predicted"/>
<feature type="region of interest" description="Disordered" evidence="1">
    <location>
        <begin position="542"/>
        <end position="569"/>
    </location>
</feature>
<dbReference type="OrthoDB" id="3138905at2759"/>
<dbReference type="Proteomes" id="UP000027456">
    <property type="component" value="Unassembled WGS sequence"/>
</dbReference>
<feature type="compositionally biased region" description="Polar residues" evidence="1">
    <location>
        <begin position="542"/>
        <end position="560"/>
    </location>
</feature>
<gene>
    <name evidence="3" type="ORF">V565_115900</name>
</gene>
<feature type="compositionally biased region" description="Basic and acidic residues" evidence="1">
    <location>
        <begin position="457"/>
        <end position="481"/>
    </location>
</feature>
<sequence>MLLALPIIFVAVASYIQFAFIQNDGFKWFRPLMWDALEDLQVIMRRRMPLWMLPISAGIPKLGLPAPILTKSATASGNQTLMAVPSLGVSVSGFNVFPFDISAWIVLCGTIVCLCLAGIYALWNPLETPNWKAATRDSLQEPAEIPKLTDTMHHIARPLVPTPGVLVSISELVSPNQLSVDSYNSVHSVTRILGPINRLPMAPTVPGSRLDPPLLNSTPATAGKSTWDKLRVLSSTESPNAMDAYMSRYWRGKLMNINGVPHNSAQARMAHMKLSVSHGLRSAGPGRAEKTDTGVVYSTPSRLPAIREEPPNIRIFFLPRRVVNVRQEPSNTSSVDLSTCTYRQVERPLEAGPPGDVPVVIKPTIDEPEASPGVGNLDTGVSTTCVSSEDSTLLAVPGPTEHADSPIGGTPDLIQVQVDLRDDEANLVPGSAASSTWVGLVALRGSLAHPCSNPATHTDESEPSDTRDMNDHSPIDFDHENAWANDDADSLEPFSIDGTDMAPDASNRDHATDYGYSECIERLCTCSDSSTSIGWMSQRSLSPVSDTPLITPSNSMPQVSRTDKPSCPKEPLDVPGSNMDFIFESQLSQSASSLTQYGSLSVDTDKLDSFVKVQPSVFLPANSDGAHTPNLSPKSQTLQCSPDDRTYAEVAGVPSVIESARATLSLSRWRIPRPGPQRHEPNSSSSTHSSPGLAHGDWAGHGESRRGRRSPVQPVKPV</sequence>
<evidence type="ECO:0000313" key="3">
    <source>
        <dbReference type="EMBL" id="KEP48778.1"/>
    </source>
</evidence>
<evidence type="ECO:0000256" key="1">
    <source>
        <dbReference type="SAM" id="MobiDB-lite"/>
    </source>
</evidence>
<keyword evidence="4" id="KW-1185">Reference proteome</keyword>
<keyword evidence="2 3" id="KW-0812">Transmembrane</keyword>